<dbReference type="InterPro" id="IPR051848">
    <property type="entry name" value="PGIP"/>
</dbReference>
<reference evidence="3" key="2">
    <citation type="submission" date="2019-10" db="EMBL/GenBank/DDBJ databases">
        <title>A de novo genome assembly of a pear dwarfing rootstock.</title>
        <authorList>
            <person name="Wang F."/>
            <person name="Wang J."/>
            <person name="Li S."/>
            <person name="Zhang Y."/>
            <person name="Fang M."/>
            <person name="Ma L."/>
            <person name="Zhao Y."/>
            <person name="Jiang S."/>
        </authorList>
    </citation>
    <scope>NUCLEOTIDE SEQUENCE [LARGE SCALE GENOMIC DNA]</scope>
</reference>
<dbReference type="OrthoDB" id="1701685at2759"/>
<dbReference type="AlphaFoldDB" id="A0A5N5IIN7"/>
<protein>
    <submittedName>
        <fullName evidence="2">Uncharacterized protein</fullName>
    </submittedName>
</protein>
<dbReference type="PANTHER" id="PTHR48059:SF30">
    <property type="entry name" value="OS06G0587000 PROTEIN"/>
    <property type="match status" value="1"/>
</dbReference>
<dbReference type="SUPFAM" id="SSF52058">
    <property type="entry name" value="L domain-like"/>
    <property type="match status" value="1"/>
</dbReference>
<organism evidence="2 3">
    <name type="scientific">Pyrus ussuriensis x Pyrus communis</name>
    <dbReference type="NCBI Taxonomy" id="2448454"/>
    <lineage>
        <taxon>Eukaryota</taxon>
        <taxon>Viridiplantae</taxon>
        <taxon>Streptophyta</taxon>
        <taxon>Embryophyta</taxon>
        <taxon>Tracheophyta</taxon>
        <taxon>Spermatophyta</taxon>
        <taxon>Magnoliopsida</taxon>
        <taxon>eudicotyledons</taxon>
        <taxon>Gunneridae</taxon>
        <taxon>Pentapetalae</taxon>
        <taxon>rosids</taxon>
        <taxon>fabids</taxon>
        <taxon>Rosales</taxon>
        <taxon>Rosaceae</taxon>
        <taxon>Amygdaloideae</taxon>
        <taxon>Maleae</taxon>
        <taxon>Pyrus</taxon>
    </lineage>
</organism>
<reference evidence="2 3" key="3">
    <citation type="submission" date="2019-11" db="EMBL/GenBank/DDBJ databases">
        <title>A de novo genome assembly of a pear dwarfing rootstock.</title>
        <authorList>
            <person name="Wang F."/>
            <person name="Wang J."/>
            <person name="Li S."/>
            <person name="Zhang Y."/>
            <person name="Fang M."/>
            <person name="Ma L."/>
            <person name="Zhao Y."/>
            <person name="Jiang S."/>
        </authorList>
    </citation>
    <scope>NUCLEOTIDE SEQUENCE [LARGE SCALE GENOMIC DNA]</scope>
    <source>
        <strain evidence="2">S2</strain>
        <tissue evidence="2">Leaf</tissue>
    </source>
</reference>
<gene>
    <name evidence="2" type="ORF">D8674_027934</name>
</gene>
<reference evidence="2 3" key="1">
    <citation type="submission" date="2019-09" db="EMBL/GenBank/DDBJ databases">
        <authorList>
            <person name="Ou C."/>
        </authorList>
    </citation>
    <scope>NUCLEOTIDE SEQUENCE [LARGE SCALE GENOMIC DNA]</scope>
    <source>
        <strain evidence="2">S2</strain>
        <tissue evidence="2">Leaf</tissue>
    </source>
</reference>
<dbReference type="EMBL" id="SMOL01000004">
    <property type="protein sequence ID" value="KAB2637400.1"/>
    <property type="molecule type" value="Genomic_DNA"/>
</dbReference>
<dbReference type="Proteomes" id="UP000327157">
    <property type="component" value="Chromosome 5"/>
</dbReference>
<accession>A0A5N5IIN7</accession>
<comment type="subcellular location">
    <subcellularLocation>
        <location evidence="1">Cell envelope</location>
    </subcellularLocation>
</comment>
<evidence type="ECO:0000256" key="1">
    <source>
        <dbReference type="ARBA" id="ARBA00004196"/>
    </source>
</evidence>
<dbReference type="Pfam" id="PF00560">
    <property type="entry name" value="LRR_1"/>
    <property type="match status" value="2"/>
</dbReference>
<name>A0A5N5IIN7_9ROSA</name>
<keyword evidence="3" id="KW-1185">Reference proteome</keyword>
<dbReference type="Gene3D" id="3.80.10.10">
    <property type="entry name" value="Ribonuclease Inhibitor"/>
    <property type="match status" value="1"/>
</dbReference>
<evidence type="ECO:0000313" key="2">
    <source>
        <dbReference type="EMBL" id="KAB2637400.1"/>
    </source>
</evidence>
<sequence>MALVGTIPPHLREPLVPRTAPSPKQQLLRLSAYQMVRLQRLKFVIFAYNRLSREIPSFFGSLPKLEYLHLGANELSGSIPASLFNASSPSLQELVLPDNALLGSTPSTIFNMSSLQAIDLTNCSLSDELPGNIFSQLPNLKEPTDATFAAEMSLKSWVIDVLNGSIIEAVDGDLLGREDENYAAKEQCLSSIFSLSTKYVVTRFQMTEETFLANIST</sequence>
<proteinExistence type="predicted"/>
<dbReference type="PANTHER" id="PTHR48059">
    <property type="entry name" value="POLYGALACTURONASE INHIBITOR 1"/>
    <property type="match status" value="1"/>
</dbReference>
<comment type="caution">
    <text evidence="2">The sequence shown here is derived from an EMBL/GenBank/DDBJ whole genome shotgun (WGS) entry which is preliminary data.</text>
</comment>
<dbReference type="InterPro" id="IPR001611">
    <property type="entry name" value="Leu-rich_rpt"/>
</dbReference>
<dbReference type="InterPro" id="IPR032675">
    <property type="entry name" value="LRR_dom_sf"/>
</dbReference>
<evidence type="ECO:0000313" key="3">
    <source>
        <dbReference type="Proteomes" id="UP000327157"/>
    </source>
</evidence>